<keyword evidence="7 8" id="KW-0472">Membrane</keyword>
<evidence type="ECO:0000256" key="7">
    <source>
        <dbReference type="ARBA" id="ARBA00023136"/>
    </source>
</evidence>
<name>A0AA46AII9_9CLOT</name>
<dbReference type="NCBIfam" id="TIGR03426">
    <property type="entry name" value="shape_MreD"/>
    <property type="match status" value="1"/>
</dbReference>
<keyword evidence="10" id="KW-1185">Reference proteome</keyword>
<dbReference type="InterPro" id="IPR007227">
    <property type="entry name" value="Cell_shape_determining_MreD"/>
</dbReference>
<dbReference type="AlphaFoldDB" id="A0AA46AII9"/>
<evidence type="ECO:0000256" key="2">
    <source>
        <dbReference type="ARBA" id="ARBA00007776"/>
    </source>
</evidence>
<evidence type="ECO:0000256" key="1">
    <source>
        <dbReference type="ARBA" id="ARBA00004651"/>
    </source>
</evidence>
<dbReference type="PIRSF" id="PIRSF037497">
    <property type="entry name" value="MreD_Clostridium/Treponema_prd"/>
    <property type="match status" value="1"/>
</dbReference>
<sequence>MQKYVIAFTVLLSIIAESALFPFLSINGVVPNLTLILVISYALYEEEGNAGLIGLLAGLTKDIVVGRIIGVSAISFMLTGYFVAHYNRKIFAEHVTTPLILVMLATLFHESIYLLFVFLLGYQVDLLYAIHQVWMIQFLYQLIMTIPVYAFVRKLLQWHVMKKQY</sequence>
<gene>
    <name evidence="9" type="ORF">SAMN06296020_103374</name>
</gene>
<proteinExistence type="inferred from homology"/>
<evidence type="ECO:0000256" key="3">
    <source>
        <dbReference type="ARBA" id="ARBA00022475"/>
    </source>
</evidence>
<feature type="transmembrane region" description="Helical" evidence="8">
    <location>
        <begin position="20"/>
        <end position="44"/>
    </location>
</feature>
<evidence type="ECO:0000256" key="4">
    <source>
        <dbReference type="ARBA" id="ARBA00022692"/>
    </source>
</evidence>
<comment type="subcellular location">
    <subcellularLocation>
        <location evidence="1">Cell membrane</location>
        <topology evidence="1">Multi-pass membrane protein</topology>
    </subcellularLocation>
</comment>
<feature type="transmembrane region" description="Helical" evidence="8">
    <location>
        <begin position="134"/>
        <end position="152"/>
    </location>
</feature>
<comment type="similarity">
    <text evidence="2">Belongs to the MreD family.</text>
</comment>
<reference evidence="9" key="1">
    <citation type="submission" date="2017-05" db="EMBL/GenBank/DDBJ databases">
        <authorList>
            <person name="Varghese N."/>
            <person name="Submissions S."/>
        </authorList>
    </citation>
    <scope>NUCLEOTIDE SEQUENCE</scope>
    <source>
        <strain evidence="9">Su22</strain>
    </source>
</reference>
<protein>
    <submittedName>
        <fullName evidence="9">Rod shape-determining protein MreD</fullName>
    </submittedName>
</protein>
<feature type="transmembrane region" description="Helical" evidence="8">
    <location>
        <begin position="99"/>
        <end position="122"/>
    </location>
</feature>
<dbReference type="Proteomes" id="UP001158066">
    <property type="component" value="Unassembled WGS sequence"/>
</dbReference>
<dbReference type="InterPro" id="IPR017225">
    <property type="entry name" value="Cell_shape_determin_MreD_prd"/>
</dbReference>
<dbReference type="Pfam" id="PF04093">
    <property type="entry name" value="MreD"/>
    <property type="match status" value="1"/>
</dbReference>
<keyword evidence="4 8" id="KW-0812">Transmembrane</keyword>
<accession>A0AA46AII9</accession>
<dbReference type="GO" id="GO:0005886">
    <property type="term" value="C:plasma membrane"/>
    <property type="evidence" value="ECO:0007669"/>
    <property type="project" value="UniProtKB-SubCell"/>
</dbReference>
<evidence type="ECO:0000256" key="5">
    <source>
        <dbReference type="ARBA" id="ARBA00022960"/>
    </source>
</evidence>
<keyword evidence="3" id="KW-1003">Cell membrane</keyword>
<keyword evidence="5" id="KW-0133">Cell shape</keyword>
<evidence type="ECO:0000256" key="6">
    <source>
        <dbReference type="ARBA" id="ARBA00022989"/>
    </source>
</evidence>
<keyword evidence="6 8" id="KW-1133">Transmembrane helix</keyword>
<dbReference type="RefSeq" id="WP_283408626.1">
    <property type="nucleotide sequence ID" value="NZ_FXUF01000003.1"/>
</dbReference>
<evidence type="ECO:0000313" key="10">
    <source>
        <dbReference type="Proteomes" id="UP001158066"/>
    </source>
</evidence>
<comment type="caution">
    <text evidence="9">The sequence shown here is derived from an EMBL/GenBank/DDBJ whole genome shotgun (WGS) entry which is preliminary data.</text>
</comment>
<organism evidence="9 10">
    <name type="scientific">Anoxynatronum buryatiense</name>
    <dbReference type="NCBI Taxonomy" id="489973"/>
    <lineage>
        <taxon>Bacteria</taxon>
        <taxon>Bacillati</taxon>
        <taxon>Bacillota</taxon>
        <taxon>Clostridia</taxon>
        <taxon>Eubacteriales</taxon>
        <taxon>Clostridiaceae</taxon>
        <taxon>Anoxynatronum</taxon>
    </lineage>
</organism>
<feature type="transmembrane region" description="Helical" evidence="8">
    <location>
        <begin position="64"/>
        <end position="87"/>
    </location>
</feature>
<evidence type="ECO:0000256" key="8">
    <source>
        <dbReference type="SAM" id="Phobius"/>
    </source>
</evidence>
<dbReference type="EMBL" id="FXUF01000003">
    <property type="protein sequence ID" value="SMP49699.1"/>
    <property type="molecule type" value="Genomic_DNA"/>
</dbReference>
<evidence type="ECO:0000313" key="9">
    <source>
        <dbReference type="EMBL" id="SMP49699.1"/>
    </source>
</evidence>
<dbReference type="GO" id="GO:0008360">
    <property type="term" value="P:regulation of cell shape"/>
    <property type="evidence" value="ECO:0007669"/>
    <property type="project" value="UniProtKB-KW"/>
</dbReference>